<dbReference type="GO" id="GO:0015074">
    <property type="term" value="P:DNA integration"/>
    <property type="evidence" value="ECO:0007669"/>
    <property type="project" value="InterPro"/>
</dbReference>
<dbReference type="EMBL" id="CP063458">
    <property type="protein sequence ID" value="QOV87647.1"/>
    <property type="molecule type" value="Genomic_DNA"/>
</dbReference>
<protein>
    <recommendedName>
        <fullName evidence="4">Core-binding (CB) domain-containing protein</fullName>
    </recommendedName>
</protein>
<dbReference type="Proteomes" id="UP000593765">
    <property type="component" value="Chromosome"/>
</dbReference>
<dbReference type="AlphaFoldDB" id="A0A7M2WQ48"/>
<proteinExistence type="predicted"/>
<dbReference type="InterPro" id="IPR013762">
    <property type="entry name" value="Integrase-like_cat_sf"/>
</dbReference>
<evidence type="ECO:0008006" key="4">
    <source>
        <dbReference type="Google" id="ProtNLM"/>
    </source>
</evidence>
<dbReference type="GO" id="GO:0006310">
    <property type="term" value="P:DNA recombination"/>
    <property type="evidence" value="ECO:0007669"/>
    <property type="project" value="UniProtKB-KW"/>
</dbReference>
<gene>
    <name evidence="2" type="ORF">IPV69_15275</name>
</gene>
<dbReference type="RefSeq" id="WP_206290556.1">
    <property type="nucleotide sequence ID" value="NZ_CP063458.1"/>
</dbReference>
<organism evidence="2 3">
    <name type="scientific">Humisphaera borealis</name>
    <dbReference type="NCBI Taxonomy" id="2807512"/>
    <lineage>
        <taxon>Bacteria</taxon>
        <taxon>Pseudomonadati</taxon>
        <taxon>Planctomycetota</taxon>
        <taxon>Phycisphaerae</taxon>
        <taxon>Tepidisphaerales</taxon>
        <taxon>Tepidisphaeraceae</taxon>
        <taxon>Humisphaera</taxon>
    </lineage>
</organism>
<accession>A0A7M2WQ48</accession>
<dbReference type="InterPro" id="IPR011010">
    <property type="entry name" value="DNA_brk_join_enz"/>
</dbReference>
<dbReference type="KEGG" id="hbs:IPV69_15275"/>
<dbReference type="SUPFAM" id="SSF56349">
    <property type="entry name" value="DNA breaking-rejoining enzymes"/>
    <property type="match status" value="1"/>
</dbReference>
<dbReference type="Gene3D" id="1.10.443.10">
    <property type="entry name" value="Intergrase catalytic core"/>
    <property type="match status" value="1"/>
</dbReference>
<sequence length="469" mass="52197">MATARITGKSAGKSNARSIQIPSLKRHRNGQWFMTKRLHGVKKFYYFGCDQAEAHAEYLRQVPDILAGRQPGTVVDASTVEVLQLADRFVEAQAARVKYGEIGARHFDDMRRAAEFFVQWAGEQTPAGKIPPLSGFRSFLMARMKLHAFSRNVTHARAMLKWAYRHKPALLPSPLHEDDALAKARAKHIRRERRENEAENGLPIYQPHECRAQVRAAAKAGNWELLSFILLGLNAGMGQTHIAMLPKKPIDFDSLYVDWVRTKTEEICQFTLWPITAAALKLAIARRPKPKNPAMADQCFIHPSGNLWAQVFIGKVEASPGAIGSVAPNDEIGKMHRLLEDGLKVADGSGDKGGERPMKRPGRAFYAFRRTFSTNANDVPDKDAIRRTMGHSLTGNDPSYVRAIPVERLRAVTDYVHRKLFFWSPEVLLRVPPGQVDQLFDDAFVGPPAVFAEAPAVVVSAADLSGAPR</sequence>
<keyword evidence="3" id="KW-1185">Reference proteome</keyword>
<evidence type="ECO:0000256" key="1">
    <source>
        <dbReference type="ARBA" id="ARBA00023172"/>
    </source>
</evidence>
<keyword evidence="1" id="KW-0233">DNA recombination</keyword>
<evidence type="ECO:0000313" key="2">
    <source>
        <dbReference type="EMBL" id="QOV87647.1"/>
    </source>
</evidence>
<name>A0A7M2WQ48_9BACT</name>
<dbReference type="GO" id="GO:0003677">
    <property type="term" value="F:DNA binding"/>
    <property type="evidence" value="ECO:0007669"/>
    <property type="project" value="InterPro"/>
</dbReference>
<evidence type="ECO:0000313" key="3">
    <source>
        <dbReference type="Proteomes" id="UP000593765"/>
    </source>
</evidence>
<reference evidence="2 3" key="1">
    <citation type="submission" date="2020-10" db="EMBL/GenBank/DDBJ databases">
        <title>Wide distribution of Phycisphaera-like planctomycetes from WD2101 soil group in peatlands and genome analysis of the first cultivated representative.</title>
        <authorList>
            <person name="Dedysh S.N."/>
            <person name="Beletsky A.V."/>
            <person name="Ivanova A."/>
            <person name="Kulichevskaya I.S."/>
            <person name="Suzina N.E."/>
            <person name="Philippov D.A."/>
            <person name="Rakitin A.L."/>
            <person name="Mardanov A.V."/>
            <person name="Ravin N.V."/>
        </authorList>
    </citation>
    <scope>NUCLEOTIDE SEQUENCE [LARGE SCALE GENOMIC DNA]</scope>
    <source>
        <strain evidence="2 3">M1803</strain>
    </source>
</reference>